<keyword evidence="1" id="KW-0812">Transmembrane</keyword>
<proteinExistence type="predicted"/>
<comment type="caution">
    <text evidence="2">The sequence shown here is derived from an EMBL/GenBank/DDBJ whole genome shotgun (WGS) entry which is preliminary data.</text>
</comment>
<name>A0ABW4KJW0_9BACI</name>
<dbReference type="Proteomes" id="UP001597301">
    <property type="component" value="Unassembled WGS sequence"/>
</dbReference>
<dbReference type="EMBL" id="JBHUEO010000013">
    <property type="protein sequence ID" value="MFD1706468.1"/>
    <property type="molecule type" value="Genomic_DNA"/>
</dbReference>
<protein>
    <submittedName>
        <fullName evidence="2">Uncharacterized protein</fullName>
    </submittedName>
</protein>
<keyword evidence="3" id="KW-1185">Reference proteome</keyword>
<evidence type="ECO:0000313" key="2">
    <source>
        <dbReference type="EMBL" id="MFD1706468.1"/>
    </source>
</evidence>
<keyword evidence="1" id="KW-1133">Transmembrane helix</keyword>
<organism evidence="2 3">
    <name type="scientific">Siminovitchia sediminis</name>
    <dbReference type="NCBI Taxonomy" id="1274353"/>
    <lineage>
        <taxon>Bacteria</taxon>
        <taxon>Bacillati</taxon>
        <taxon>Bacillota</taxon>
        <taxon>Bacilli</taxon>
        <taxon>Bacillales</taxon>
        <taxon>Bacillaceae</taxon>
        <taxon>Siminovitchia</taxon>
    </lineage>
</organism>
<keyword evidence="1" id="KW-0472">Membrane</keyword>
<feature type="transmembrane region" description="Helical" evidence="1">
    <location>
        <begin position="47"/>
        <end position="68"/>
    </location>
</feature>
<sequence>MIRVSDRKIGTREMFAIVYISIGIKVTDSTPNLLLEVGSTASWSMPLITGTALIVPFFILLPFILWGLDRVKGRKKK</sequence>
<accession>A0ABW4KJW0</accession>
<dbReference type="RefSeq" id="WP_380773074.1">
    <property type="nucleotide sequence ID" value="NZ_JBHUEO010000013.1"/>
</dbReference>
<feature type="transmembrane region" description="Helical" evidence="1">
    <location>
        <begin position="9"/>
        <end position="27"/>
    </location>
</feature>
<reference evidence="3" key="1">
    <citation type="journal article" date="2019" name="Int. J. Syst. Evol. Microbiol.">
        <title>The Global Catalogue of Microorganisms (GCM) 10K type strain sequencing project: providing services to taxonomists for standard genome sequencing and annotation.</title>
        <authorList>
            <consortium name="The Broad Institute Genomics Platform"/>
            <consortium name="The Broad Institute Genome Sequencing Center for Infectious Disease"/>
            <person name="Wu L."/>
            <person name="Ma J."/>
        </authorList>
    </citation>
    <scope>NUCLEOTIDE SEQUENCE [LARGE SCALE GENOMIC DNA]</scope>
    <source>
        <strain evidence="3">CGMCC 1.12295</strain>
    </source>
</reference>
<evidence type="ECO:0000313" key="3">
    <source>
        <dbReference type="Proteomes" id="UP001597301"/>
    </source>
</evidence>
<evidence type="ECO:0000256" key="1">
    <source>
        <dbReference type="SAM" id="Phobius"/>
    </source>
</evidence>
<gene>
    <name evidence="2" type="ORF">ACFSCZ_06835</name>
</gene>